<dbReference type="PANTHER" id="PTHR47396">
    <property type="entry name" value="TYPE I RESTRICTION ENZYME ECOKI R PROTEIN"/>
    <property type="match status" value="1"/>
</dbReference>
<protein>
    <submittedName>
        <fullName evidence="3">SSL2 DNA or RNA helicases of superfamily II</fullName>
    </submittedName>
</protein>
<dbReference type="InterPro" id="IPR027417">
    <property type="entry name" value="P-loop_NTPase"/>
</dbReference>
<dbReference type="PROSITE" id="PS51192">
    <property type="entry name" value="HELICASE_ATP_BIND_1"/>
    <property type="match status" value="1"/>
</dbReference>
<dbReference type="Pfam" id="PF04851">
    <property type="entry name" value="ResIII"/>
    <property type="match status" value="1"/>
</dbReference>
<accession>A0A6J5NR01</accession>
<dbReference type="GO" id="GO:0003677">
    <property type="term" value="F:DNA binding"/>
    <property type="evidence" value="ECO:0007669"/>
    <property type="project" value="InterPro"/>
</dbReference>
<evidence type="ECO:0000259" key="2">
    <source>
        <dbReference type="PROSITE" id="PS51194"/>
    </source>
</evidence>
<dbReference type="SMART" id="SM00487">
    <property type="entry name" value="DEXDc"/>
    <property type="match status" value="1"/>
</dbReference>
<keyword evidence="3" id="KW-0347">Helicase</keyword>
<name>A0A6J5NR01_9CAUD</name>
<dbReference type="InterPro" id="IPR050742">
    <property type="entry name" value="Helicase_Restrict-Modif_Enz"/>
</dbReference>
<dbReference type="GO" id="GO:0016787">
    <property type="term" value="F:hydrolase activity"/>
    <property type="evidence" value="ECO:0007669"/>
    <property type="project" value="InterPro"/>
</dbReference>
<dbReference type="Gene3D" id="3.40.50.300">
    <property type="entry name" value="P-loop containing nucleotide triphosphate hydrolases"/>
    <property type="match status" value="2"/>
</dbReference>
<evidence type="ECO:0000259" key="1">
    <source>
        <dbReference type="PROSITE" id="PS51192"/>
    </source>
</evidence>
<keyword evidence="3" id="KW-0067">ATP-binding</keyword>
<dbReference type="Gene3D" id="3.30.780.20">
    <property type="match status" value="1"/>
</dbReference>
<organism evidence="3">
    <name type="scientific">uncultured Caudovirales phage</name>
    <dbReference type="NCBI Taxonomy" id="2100421"/>
    <lineage>
        <taxon>Viruses</taxon>
        <taxon>Duplodnaviria</taxon>
        <taxon>Heunggongvirae</taxon>
        <taxon>Uroviricota</taxon>
        <taxon>Caudoviricetes</taxon>
        <taxon>Peduoviridae</taxon>
        <taxon>Maltschvirus</taxon>
        <taxon>Maltschvirus maltsch</taxon>
    </lineage>
</organism>
<keyword evidence="3" id="KW-0547">Nucleotide-binding</keyword>
<feature type="domain" description="Helicase C-terminal" evidence="2">
    <location>
        <begin position="367"/>
        <end position="523"/>
    </location>
</feature>
<reference evidence="3" key="1">
    <citation type="submission" date="2020-04" db="EMBL/GenBank/DDBJ databases">
        <authorList>
            <person name="Chiriac C."/>
            <person name="Salcher M."/>
            <person name="Ghai R."/>
            <person name="Kavagutti S V."/>
        </authorList>
    </citation>
    <scope>NUCLEOTIDE SEQUENCE</scope>
</reference>
<proteinExistence type="predicted"/>
<feature type="domain" description="Helicase ATP-binding" evidence="1">
    <location>
        <begin position="128"/>
        <end position="291"/>
    </location>
</feature>
<dbReference type="GO" id="GO:0004386">
    <property type="term" value="F:helicase activity"/>
    <property type="evidence" value="ECO:0007669"/>
    <property type="project" value="UniProtKB-KW"/>
</dbReference>
<dbReference type="GO" id="GO:0005524">
    <property type="term" value="F:ATP binding"/>
    <property type="evidence" value="ECO:0007669"/>
    <property type="project" value="InterPro"/>
</dbReference>
<dbReference type="Pfam" id="PF00271">
    <property type="entry name" value="Helicase_C"/>
    <property type="match status" value="1"/>
</dbReference>
<dbReference type="InterPro" id="IPR014001">
    <property type="entry name" value="Helicase_ATP-bd"/>
</dbReference>
<dbReference type="SUPFAM" id="SSF52540">
    <property type="entry name" value="P-loop containing nucleoside triphosphate hydrolases"/>
    <property type="match status" value="2"/>
</dbReference>
<dbReference type="PANTHER" id="PTHR47396:SF1">
    <property type="entry name" value="ATP-DEPENDENT HELICASE IRC3-RELATED"/>
    <property type="match status" value="1"/>
</dbReference>
<sequence length="523" mass="60662">MLRFKLTPDKKFIKLIDTTLNLEKTNLVKFFKRKSKKAAFNVLVDRGIWDGFDSFITKNNEIAVGLWKEIHNFCEKYEYDFEIEGDELFINKNLDKSRYFKYVEELLDGIVDEKGDPIVPRDYQIEGAYRAIKYRFCTQELATSAGKTLIFFIYNSFLRDGGKINKDKKSLIIVPNISLVGQTVEKFVMYAQPGKEWNVCPIGGKDKFSQEKFDKADIVISTYQSLQNLPFEFFQKFSVVQVDEVHKSKGDTIRDILLACKNWEYRLGLSGTVKLEEQYSDFFRVQESVGPLVMVLSAKHLIDHGYSPNIEIKILELAYDEKDERIQKYFHLKEHGKSMYNSAKDFGRDMLSIEKGILFESKERLDFINDLVKKFEKNSLILFSDVKNGYGKLIQSKILEWNPNTFYIDGEVDSSDRDKFKEILESQDGVVIVASFGTFATGIDSKNLHHIILAESTKAEITLRQAIGRGMRKLAEKSKVIVWDLVDQLDGYSVRHSKIREEIYKEQKFEVSKSKVDLTKKRP</sequence>
<dbReference type="InterPro" id="IPR006935">
    <property type="entry name" value="Helicase/UvrB_N"/>
</dbReference>
<dbReference type="InterPro" id="IPR001650">
    <property type="entry name" value="Helicase_C-like"/>
</dbReference>
<gene>
    <name evidence="3" type="ORF">UFOVP699_254</name>
</gene>
<dbReference type="InterPro" id="IPR049430">
    <property type="entry name" value="UvsW_N_sf"/>
</dbReference>
<keyword evidence="3" id="KW-0378">Hydrolase</keyword>
<dbReference type="PROSITE" id="PS51194">
    <property type="entry name" value="HELICASE_CTER"/>
    <property type="match status" value="1"/>
</dbReference>
<evidence type="ECO:0000313" key="3">
    <source>
        <dbReference type="EMBL" id="CAB4159518.1"/>
    </source>
</evidence>
<dbReference type="EMBL" id="LR796670">
    <property type="protein sequence ID" value="CAB4159518.1"/>
    <property type="molecule type" value="Genomic_DNA"/>
</dbReference>